<evidence type="ECO:0000313" key="2">
    <source>
        <dbReference type="Proteomes" id="UP001153269"/>
    </source>
</evidence>
<reference evidence="1" key="1">
    <citation type="submission" date="2020-03" db="EMBL/GenBank/DDBJ databases">
        <authorList>
            <person name="Weist P."/>
        </authorList>
    </citation>
    <scope>NUCLEOTIDE SEQUENCE</scope>
</reference>
<protein>
    <submittedName>
        <fullName evidence="1">Uncharacterized protein</fullName>
    </submittedName>
</protein>
<dbReference type="EMBL" id="CADEAL010003557">
    <property type="protein sequence ID" value="CAB1445108.1"/>
    <property type="molecule type" value="Genomic_DNA"/>
</dbReference>
<dbReference type="AlphaFoldDB" id="A0A9N7YYZ8"/>
<evidence type="ECO:0000313" key="1">
    <source>
        <dbReference type="EMBL" id="CAB1445108.1"/>
    </source>
</evidence>
<name>A0A9N7YYZ8_PLEPL</name>
<comment type="caution">
    <text evidence="1">The sequence shown here is derived from an EMBL/GenBank/DDBJ whole genome shotgun (WGS) entry which is preliminary data.</text>
</comment>
<gene>
    <name evidence="1" type="ORF">PLEPLA_LOCUS32839</name>
</gene>
<accession>A0A9N7YYZ8</accession>
<keyword evidence="2" id="KW-1185">Reference proteome</keyword>
<organism evidence="1 2">
    <name type="scientific">Pleuronectes platessa</name>
    <name type="common">European plaice</name>
    <dbReference type="NCBI Taxonomy" id="8262"/>
    <lineage>
        <taxon>Eukaryota</taxon>
        <taxon>Metazoa</taxon>
        <taxon>Chordata</taxon>
        <taxon>Craniata</taxon>
        <taxon>Vertebrata</taxon>
        <taxon>Euteleostomi</taxon>
        <taxon>Actinopterygii</taxon>
        <taxon>Neopterygii</taxon>
        <taxon>Teleostei</taxon>
        <taxon>Neoteleostei</taxon>
        <taxon>Acanthomorphata</taxon>
        <taxon>Carangaria</taxon>
        <taxon>Pleuronectiformes</taxon>
        <taxon>Pleuronectoidei</taxon>
        <taxon>Pleuronectidae</taxon>
        <taxon>Pleuronectes</taxon>
    </lineage>
</organism>
<sequence length="113" mass="12163">MASSPAKFKPSACAIILCGWEMTLWRGTLREIGKSLTYREEETRSGRPERRLSSPDFSAANVNAASRGALDAALPPSTFPPPAAIKTVIAVSSAQTFDHRTRGVFMLRSGPPS</sequence>
<dbReference type="Proteomes" id="UP001153269">
    <property type="component" value="Unassembled WGS sequence"/>
</dbReference>
<proteinExistence type="predicted"/>